<name>R6Y101_9FIRM</name>
<evidence type="ECO:0000313" key="1">
    <source>
        <dbReference type="EMBL" id="CDD12167.1"/>
    </source>
</evidence>
<dbReference type="Proteomes" id="UP000014937">
    <property type="component" value="Unassembled WGS sequence"/>
</dbReference>
<sequence>MANYCYTNLYVYGPQEELANLFKKLKRWTRKDERKPKTAFGCGWLSFIAEGAGIQAFDLRAGVEKIQFDGKGQLFIKYISADGPQPAFWEALVRKFAPRSWFCYLAEESCTGLYITNDKLKRKITADYAIPGRCADGSYTSSLVRRSTFYSEGAMRELLVSKYGTGKAMAELLELAKKDNLPVYKVKRVD</sequence>
<gene>
    <name evidence="1" type="ORF">BN587_00876</name>
</gene>
<dbReference type="EMBL" id="CBGL010000114">
    <property type="protein sequence ID" value="CDD12167.1"/>
    <property type="molecule type" value="Genomic_DNA"/>
</dbReference>
<dbReference type="RefSeq" id="WP_021719951.1">
    <property type="nucleotide sequence ID" value="NZ_FR892784.1"/>
</dbReference>
<dbReference type="AlphaFoldDB" id="R6Y101"/>
<proteinExistence type="predicted"/>
<dbReference type="HOGENOM" id="CLU_1426798_0_0_9"/>
<comment type="caution">
    <text evidence="1">The sequence shown here is derived from an EMBL/GenBank/DDBJ whole genome shotgun (WGS) entry which is preliminary data.</text>
</comment>
<protein>
    <submittedName>
        <fullName evidence="1">Uncharacterized protein</fullName>
    </submittedName>
</protein>
<accession>R6Y101</accession>
<reference evidence="1" key="1">
    <citation type="submission" date="2012-11" db="EMBL/GenBank/DDBJ databases">
        <title>Dependencies among metagenomic species, viruses, plasmids and units of genetic variation.</title>
        <authorList>
            <person name="Nielsen H.B."/>
            <person name="Almeida M."/>
            <person name="Juncker A.S."/>
            <person name="Rasmussen S."/>
            <person name="Li J."/>
            <person name="Sunagawa S."/>
            <person name="Plichta D."/>
            <person name="Gautier L."/>
            <person name="Le Chatelier E."/>
            <person name="Peletier E."/>
            <person name="Bonde I."/>
            <person name="Nielsen T."/>
            <person name="Manichanh C."/>
            <person name="Arumugam M."/>
            <person name="Batto J."/>
            <person name="Santos M.B.Q.D."/>
            <person name="Blom N."/>
            <person name="Borruel N."/>
            <person name="Burgdorf K.S."/>
            <person name="Boumezbeur F."/>
            <person name="Casellas F."/>
            <person name="Dore J."/>
            <person name="Guarner F."/>
            <person name="Hansen T."/>
            <person name="Hildebrand F."/>
            <person name="Kaas R.S."/>
            <person name="Kennedy S."/>
            <person name="Kristiansen K."/>
            <person name="Kultima J.R."/>
            <person name="Leonard P."/>
            <person name="Levenez F."/>
            <person name="Lund O."/>
            <person name="Moumen B."/>
            <person name="Le Paslier D."/>
            <person name="Pons N."/>
            <person name="Pedersen O."/>
            <person name="Prifti E."/>
            <person name="Qin J."/>
            <person name="Raes J."/>
            <person name="Tap J."/>
            <person name="Tims S."/>
            <person name="Ussery D.W."/>
            <person name="Yamada T."/>
            <person name="MetaHit consortium"/>
            <person name="Renault P."/>
            <person name="Sicheritz-Ponten T."/>
            <person name="Bork P."/>
            <person name="Wang J."/>
            <person name="Brunak S."/>
            <person name="Ehrlich S.D."/>
        </authorList>
    </citation>
    <scope>NUCLEOTIDE SEQUENCE [LARGE SCALE GENOMIC DNA]</scope>
</reference>
<organism evidence="1">
    <name type="scientific">Phascolarctobacterium succinatutens CAG:287</name>
    <dbReference type="NCBI Taxonomy" id="1263101"/>
    <lineage>
        <taxon>Bacteria</taxon>
        <taxon>Bacillati</taxon>
        <taxon>Bacillota</taxon>
        <taxon>Negativicutes</taxon>
        <taxon>Acidaminococcales</taxon>
        <taxon>Acidaminococcaceae</taxon>
        <taxon>Phascolarctobacterium</taxon>
    </lineage>
</organism>